<keyword evidence="2 10" id="KW-1003">Cell membrane</keyword>
<name>A0A1R1MM67_9BACT</name>
<evidence type="ECO:0000313" key="12">
    <source>
        <dbReference type="EMBL" id="OMH40794.1"/>
    </source>
</evidence>
<dbReference type="InterPro" id="IPR051050">
    <property type="entry name" value="Lipid_II_flippase_MurJ/MviN"/>
</dbReference>
<sequence>MPENKSIGKSFLIVALSIFSSRVFGLLRDVVIASTFGAGRATDVFFVAFRIPNMLRRVFAEGAFSSAFTPAFAKKLQISKEEAIEFASRFFFILSISLITVVIIGEIFAPLIIKVIAPGFSGEFEKLAISLTREMFPYIFLVSLVAFFGGILNGYEHFFAPAFSTVLFNISLILCAIFLKNKLNIHALALGVVIGGFLQVLLQLYFLKREAFVPKPIPEIDEDVKKALKNIIPGIFGFGVRQLSMLADTIIASFLAAGAISYLYYANRFVQLPLGIFAIGLSQVLLPKLAKTFKDEDAFRYNLTIGLRLCAMIIIPSTIGLLFFGKPLIDIVFHHGKFTVKDLNATYYVLCGYGIGLLFYSFEKILVNAFYSLDDYSYPVKVGAATLIFNIIVNIILCFELNLGAAGLALGTAMTSLLNVVFLIRKLEKNVSFIDNWLKGNFKYLLLSLPIIPVAIYGTRIYFQFASPPLKITTIAVTILTAATVYFATLALTGDKIALKLIRRQ</sequence>
<protein>
    <recommendedName>
        <fullName evidence="10">Probable lipid II flippase MurJ</fullName>
    </recommendedName>
</protein>
<proteinExistence type="inferred from homology"/>
<dbReference type="PIRSF" id="PIRSF002869">
    <property type="entry name" value="MviN"/>
    <property type="match status" value="1"/>
</dbReference>
<evidence type="ECO:0000256" key="11">
    <source>
        <dbReference type="PIRNR" id="PIRNR002869"/>
    </source>
</evidence>
<organism evidence="12 13">
    <name type="scientific">Desulfurobacterium indicum</name>
    <dbReference type="NCBI Taxonomy" id="1914305"/>
    <lineage>
        <taxon>Bacteria</taxon>
        <taxon>Pseudomonadati</taxon>
        <taxon>Aquificota</taxon>
        <taxon>Aquificia</taxon>
        <taxon>Desulfurobacteriales</taxon>
        <taxon>Desulfurobacteriaceae</taxon>
        <taxon>Desulfurobacterium</taxon>
    </lineage>
</organism>
<keyword evidence="4 10" id="KW-0133">Cell shape</keyword>
<dbReference type="CDD" id="cd13123">
    <property type="entry name" value="MATE_MurJ_like"/>
    <property type="match status" value="1"/>
</dbReference>
<evidence type="ECO:0000256" key="10">
    <source>
        <dbReference type="HAMAP-Rule" id="MF_02078"/>
    </source>
</evidence>
<keyword evidence="7 10" id="KW-0472">Membrane</keyword>
<evidence type="ECO:0000313" key="13">
    <source>
        <dbReference type="Proteomes" id="UP000187408"/>
    </source>
</evidence>
<evidence type="ECO:0000256" key="4">
    <source>
        <dbReference type="ARBA" id="ARBA00022960"/>
    </source>
</evidence>
<evidence type="ECO:0000256" key="2">
    <source>
        <dbReference type="ARBA" id="ARBA00022475"/>
    </source>
</evidence>
<evidence type="ECO:0000256" key="8">
    <source>
        <dbReference type="ARBA" id="ARBA00060041"/>
    </source>
</evidence>
<feature type="transmembrane region" description="Helical" evidence="10">
    <location>
        <begin position="444"/>
        <end position="463"/>
    </location>
</feature>
<feature type="transmembrane region" description="Helical" evidence="10">
    <location>
        <begin position="301"/>
        <end position="325"/>
    </location>
</feature>
<feature type="transmembrane region" description="Helical" evidence="10">
    <location>
        <begin position="90"/>
        <end position="115"/>
    </location>
</feature>
<dbReference type="Pfam" id="PF03023">
    <property type="entry name" value="MurJ"/>
    <property type="match status" value="1"/>
</dbReference>
<evidence type="ECO:0000256" key="7">
    <source>
        <dbReference type="ARBA" id="ARBA00023136"/>
    </source>
</evidence>
<dbReference type="PANTHER" id="PTHR47019:SF1">
    <property type="entry name" value="LIPID II FLIPPASE MURJ"/>
    <property type="match status" value="1"/>
</dbReference>
<comment type="pathway">
    <text evidence="10">Cell wall biogenesis; peptidoglycan biosynthesis.</text>
</comment>
<dbReference type="HAMAP" id="MF_02078">
    <property type="entry name" value="MurJ_MviN"/>
    <property type="match status" value="1"/>
</dbReference>
<evidence type="ECO:0000256" key="1">
    <source>
        <dbReference type="ARBA" id="ARBA00004651"/>
    </source>
</evidence>
<feature type="transmembrane region" description="Helical" evidence="10">
    <location>
        <begin position="135"/>
        <end position="152"/>
    </location>
</feature>
<keyword evidence="10 11" id="KW-0961">Cell wall biogenesis/degradation</keyword>
<feature type="transmembrane region" description="Helical" evidence="10">
    <location>
        <begin position="345"/>
        <end position="366"/>
    </location>
</feature>
<dbReference type="AlphaFoldDB" id="A0A1R1MM67"/>
<feature type="transmembrane region" description="Helical" evidence="10">
    <location>
        <begin position="30"/>
        <end position="49"/>
    </location>
</feature>
<dbReference type="GO" id="GO:0009252">
    <property type="term" value="P:peptidoglycan biosynthetic process"/>
    <property type="evidence" value="ECO:0007669"/>
    <property type="project" value="UniProtKB-UniRule"/>
</dbReference>
<dbReference type="PRINTS" id="PR01806">
    <property type="entry name" value="VIRFACTRMVIN"/>
</dbReference>
<evidence type="ECO:0000256" key="5">
    <source>
        <dbReference type="ARBA" id="ARBA00022984"/>
    </source>
</evidence>
<evidence type="ECO:0000256" key="9">
    <source>
        <dbReference type="ARBA" id="ARBA00061532"/>
    </source>
</evidence>
<keyword evidence="13" id="KW-1185">Reference proteome</keyword>
<feature type="transmembrane region" description="Helical" evidence="10">
    <location>
        <begin position="403"/>
        <end position="424"/>
    </location>
</feature>
<comment type="function">
    <text evidence="8 10 11">Involved in peptidoglycan biosynthesis. Transports lipid-linked peptidoglycan precursors from the inner to the outer leaflet of the cytoplasmic membrane.</text>
</comment>
<gene>
    <name evidence="10" type="primary">murJ</name>
    <name evidence="12" type="ORF">BLW93_03110</name>
</gene>
<accession>A0A1R1MM67</accession>
<comment type="similarity">
    <text evidence="9 10 11">Belongs to the MurJ/MviN family.</text>
</comment>
<evidence type="ECO:0000256" key="6">
    <source>
        <dbReference type="ARBA" id="ARBA00022989"/>
    </source>
</evidence>
<feature type="transmembrane region" description="Helical" evidence="10">
    <location>
        <begin position="378"/>
        <end position="397"/>
    </location>
</feature>
<reference evidence="12 13" key="1">
    <citation type="submission" date="2016-10" db="EMBL/GenBank/DDBJ databases">
        <title>Genome sequence of a sulfur-reducing bacterium Desulfurobacterium indicum K6013.</title>
        <authorList>
            <person name="Cao J."/>
            <person name="Shao Z."/>
            <person name="Alain K."/>
            <person name="Jebbar M."/>
        </authorList>
    </citation>
    <scope>NUCLEOTIDE SEQUENCE [LARGE SCALE GENOMIC DNA]</scope>
    <source>
        <strain evidence="12 13">K6013</strain>
    </source>
</reference>
<dbReference type="PANTHER" id="PTHR47019">
    <property type="entry name" value="LIPID II FLIPPASE MURJ"/>
    <property type="match status" value="1"/>
</dbReference>
<dbReference type="GO" id="GO:0005886">
    <property type="term" value="C:plasma membrane"/>
    <property type="evidence" value="ECO:0007669"/>
    <property type="project" value="UniProtKB-SubCell"/>
</dbReference>
<dbReference type="Proteomes" id="UP000187408">
    <property type="component" value="Unassembled WGS sequence"/>
</dbReference>
<evidence type="ECO:0000256" key="3">
    <source>
        <dbReference type="ARBA" id="ARBA00022692"/>
    </source>
</evidence>
<dbReference type="GO" id="GO:0071555">
    <property type="term" value="P:cell wall organization"/>
    <property type="evidence" value="ECO:0007669"/>
    <property type="project" value="UniProtKB-UniRule"/>
</dbReference>
<keyword evidence="10 11" id="KW-0813">Transport</keyword>
<dbReference type="GO" id="GO:0034204">
    <property type="term" value="P:lipid translocation"/>
    <property type="evidence" value="ECO:0007669"/>
    <property type="project" value="TreeGrafter"/>
</dbReference>
<comment type="subcellular location">
    <subcellularLocation>
        <location evidence="1 10">Cell membrane</location>
        <topology evidence="1 10">Multi-pass membrane protein</topology>
    </subcellularLocation>
</comment>
<feature type="transmembrane region" description="Helical" evidence="10">
    <location>
        <begin position="270"/>
        <end position="289"/>
    </location>
</feature>
<dbReference type="NCBIfam" id="TIGR01695">
    <property type="entry name" value="murJ_mviN"/>
    <property type="match status" value="1"/>
</dbReference>
<feature type="transmembrane region" description="Helical" evidence="10">
    <location>
        <begin position="245"/>
        <end position="264"/>
    </location>
</feature>
<feature type="transmembrane region" description="Helical" evidence="10">
    <location>
        <begin position="7"/>
        <end position="24"/>
    </location>
</feature>
<keyword evidence="5 10" id="KW-0573">Peptidoglycan synthesis</keyword>
<dbReference type="InterPro" id="IPR004268">
    <property type="entry name" value="MurJ"/>
</dbReference>
<dbReference type="EMBL" id="MOEN01000008">
    <property type="protein sequence ID" value="OMH40794.1"/>
    <property type="molecule type" value="Genomic_DNA"/>
</dbReference>
<dbReference type="RefSeq" id="WP_076712657.1">
    <property type="nucleotide sequence ID" value="NZ_MOEN01000008.1"/>
</dbReference>
<keyword evidence="3 10" id="KW-0812">Transmembrane</keyword>
<dbReference type="STRING" id="1914305.BLW93_03110"/>
<dbReference type="OrthoDB" id="9804143at2"/>
<feature type="transmembrane region" description="Helical" evidence="10">
    <location>
        <begin position="475"/>
        <end position="494"/>
    </location>
</feature>
<dbReference type="GO" id="GO:0008360">
    <property type="term" value="P:regulation of cell shape"/>
    <property type="evidence" value="ECO:0007669"/>
    <property type="project" value="UniProtKB-UniRule"/>
</dbReference>
<dbReference type="GO" id="GO:0015648">
    <property type="term" value="F:lipid-linked peptidoglycan transporter activity"/>
    <property type="evidence" value="ECO:0007669"/>
    <property type="project" value="UniProtKB-UniRule"/>
</dbReference>
<feature type="transmembrane region" description="Helical" evidence="10">
    <location>
        <begin position="159"/>
        <end position="179"/>
    </location>
</feature>
<dbReference type="UniPathway" id="UPA00219"/>
<keyword evidence="6 10" id="KW-1133">Transmembrane helix</keyword>
<comment type="caution">
    <text evidence="12">The sequence shown here is derived from an EMBL/GenBank/DDBJ whole genome shotgun (WGS) entry which is preliminary data.</text>
</comment>
<feature type="transmembrane region" description="Helical" evidence="10">
    <location>
        <begin position="185"/>
        <end position="207"/>
    </location>
</feature>